<evidence type="ECO:0000313" key="4">
    <source>
        <dbReference type="EMBL" id="PKI83118.1"/>
    </source>
</evidence>
<dbReference type="Proteomes" id="UP000232875">
    <property type="component" value="Unassembled WGS sequence"/>
</dbReference>
<comment type="similarity">
    <text evidence="1">Belongs to the EXO70 family.</text>
</comment>
<gene>
    <name evidence="4" type="ORF">MVES_002735</name>
</gene>
<evidence type="ECO:0000259" key="3">
    <source>
        <dbReference type="Pfam" id="PF03081"/>
    </source>
</evidence>
<dbReference type="InterPro" id="IPR046364">
    <property type="entry name" value="Exo70_C"/>
</dbReference>
<proteinExistence type="inferred from homology"/>
<dbReference type="Pfam" id="PF03081">
    <property type="entry name" value="Exo70_C"/>
    <property type="match status" value="1"/>
</dbReference>
<feature type="domain" description="Exocyst complex subunit Exo70 C-terminal" evidence="3">
    <location>
        <begin position="265"/>
        <end position="490"/>
    </location>
</feature>
<dbReference type="EMBL" id="KZ454992">
    <property type="protein sequence ID" value="PKI83118.1"/>
    <property type="molecule type" value="Genomic_DNA"/>
</dbReference>
<dbReference type="Gene3D" id="1.20.1280.170">
    <property type="entry name" value="Exocyst complex component Exo70"/>
    <property type="match status" value="1"/>
</dbReference>
<dbReference type="InterPro" id="IPR016159">
    <property type="entry name" value="Cullin_repeat-like_dom_sf"/>
</dbReference>
<keyword evidence="5" id="KW-1185">Reference proteome</keyword>
<dbReference type="OrthoDB" id="1922221at2759"/>
<dbReference type="SUPFAM" id="SSF74788">
    <property type="entry name" value="Cullin repeat-like"/>
    <property type="match status" value="1"/>
</dbReference>
<keyword evidence="2" id="KW-0813">Transport</keyword>
<reference evidence="4 5" key="1">
    <citation type="submission" date="2017-10" db="EMBL/GenBank/DDBJ databases">
        <title>A novel species of cold-tolerant Malassezia isolated from bats.</title>
        <authorList>
            <person name="Lorch J.M."/>
            <person name="Palmer J.M."/>
            <person name="Vanderwolf K.J."/>
            <person name="Schmidt K.Z."/>
            <person name="Verant M.L."/>
            <person name="Weller T.J."/>
            <person name="Blehert D.S."/>
        </authorList>
    </citation>
    <scope>NUCLEOTIDE SEQUENCE [LARGE SCALE GENOMIC DNA]</scope>
    <source>
        <strain evidence="4 5">NWHC:44797-103</strain>
    </source>
</reference>
<dbReference type="STRING" id="2020962.A0A2N1J987"/>
<dbReference type="GO" id="GO:0005546">
    <property type="term" value="F:phosphatidylinositol-4,5-bisphosphate binding"/>
    <property type="evidence" value="ECO:0007669"/>
    <property type="project" value="InterPro"/>
</dbReference>
<name>A0A2N1J987_9BASI</name>
<evidence type="ECO:0000313" key="5">
    <source>
        <dbReference type="Proteomes" id="UP000232875"/>
    </source>
</evidence>
<sequence>MMQMGRIASSTLTNAQDNDLALAEMELLEQNQKRLGNLTSRMTTILNGFDRRLVKLESSILPIHRSTQLLSKINSNIGFTQQELGRSLGHYNAVVDEEAAILRGPNARDPWPYLETIQRLITEVNAKSTNPRSAQMQSKMETLIDLGARNVAELVRAYTTAESRPIDLKMQLSQNVPLPILSNECIMSIKALLQFLSTVPAQQSQGTPFESALGFYANVRSDHIAQSIAPLADHVVKTAAKLQDPTVHAPREVFIPYRRGQAGLQEWLNGVLQLVQTEHTILTSLFDGLSWQTFMSTTFTNVVSRLLNTMHTMLPALLPRLRHELNAHRFLVLDFLGACTAVLGPNCERWTAVLQQGKQLSTDLYDAFANSCQHAYLFFPEFLRDVKVIPIQKEHDSVSVDVSDIARLGIYFLSSMGEYGDVLASLLQNTGQKNWVDADSVSNISAGGLFNEYFRDLVAAIVTALERSISPVQQPTIAAIFLLNNISYLQLEVTLTDEAPGLTSTATDPMSNFFEALAEKDRIHRTHPLARGNRGLSDTLRNEVVRQSEKDVESMIAEIFL</sequence>
<dbReference type="GO" id="GO:0000145">
    <property type="term" value="C:exocyst"/>
    <property type="evidence" value="ECO:0007669"/>
    <property type="project" value="InterPro"/>
</dbReference>
<evidence type="ECO:0000256" key="1">
    <source>
        <dbReference type="ARBA" id="ARBA00006756"/>
    </source>
</evidence>
<accession>A0A2N1J987</accession>
<organism evidence="4 5">
    <name type="scientific">Malassezia vespertilionis</name>
    <dbReference type="NCBI Taxonomy" id="2020962"/>
    <lineage>
        <taxon>Eukaryota</taxon>
        <taxon>Fungi</taxon>
        <taxon>Dikarya</taxon>
        <taxon>Basidiomycota</taxon>
        <taxon>Ustilaginomycotina</taxon>
        <taxon>Malasseziomycetes</taxon>
        <taxon>Malasseziales</taxon>
        <taxon>Malasseziaceae</taxon>
        <taxon>Malassezia</taxon>
    </lineage>
</organism>
<dbReference type="GO" id="GO:0006887">
    <property type="term" value="P:exocytosis"/>
    <property type="evidence" value="ECO:0007669"/>
    <property type="project" value="InterPro"/>
</dbReference>
<protein>
    <recommendedName>
        <fullName evidence="3">Exocyst complex subunit Exo70 C-terminal domain-containing protein</fullName>
    </recommendedName>
</protein>
<dbReference type="AlphaFoldDB" id="A0A2N1J987"/>
<evidence type="ECO:0000256" key="2">
    <source>
        <dbReference type="ARBA" id="ARBA00022448"/>
    </source>
</evidence>